<comment type="caution">
    <text evidence="9">The sequence shown here is derived from an EMBL/GenBank/DDBJ whole genome shotgun (WGS) entry which is preliminary data.</text>
</comment>
<proteinExistence type="predicted"/>
<dbReference type="InterPro" id="IPR003752">
    <property type="entry name" value="DiS_bond_form_DsbB/BdbC"/>
</dbReference>
<gene>
    <name evidence="9" type="ORF">ACFOND_13630</name>
</gene>
<accession>A0ABV7WW53</accession>
<evidence type="ECO:0000313" key="9">
    <source>
        <dbReference type="EMBL" id="MFC3702680.1"/>
    </source>
</evidence>
<keyword evidence="6 8" id="KW-0472">Membrane</keyword>
<dbReference type="PANTHER" id="PTHR36570">
    <property type="entry name" value="DISULFIDE BOND FORMATION PROTEIN B"/>
    <property type="match status" value="1"/>
</dbReference>
<keyword evidence="2" id="KW-1003">Cell membrane</keyword>
<keyword evidence="4" id="KW-0249">Electron transport</keyword>
<evidence type="ECO:0000256" key="7">
    <source>
        <dbReference type="ARBA" id="ARBA00023284"/>
    </source>
</evidence>
<evidence type="ECO:0000256" key="3">
    <source>
        <dbReference type="ARBA" id="ARBA00022692"/>
    </source>
</evidence>
<feature type="transmembrane region" description="Helical" evidence="8">
    <location>
        <begin position="145"/>
        <end position="165"/>
    </location>
</feature>
<dbReference type="InterPro" id="IPR050183">
    <property type="entry name" value="DsbB"/>
</dbReference>
<dbReference type="InterPro" id="IPR023380">
    <property type="entry name" value="DsbB-like_sf"/>
</dbReference>
<keyword evidence="4" id="KW-0813">Transport</keyword>
<keyword evidence="7" id="KW-0676">Redox-active center</keyword>
<organism evidence="9 10">
    <name type="scientific">Reinekea marina</name>
    <dbReference type="NCBI Taxonomy" id="1310421"/>
    <lineage>
        <taxon>Bacteria</taxon>
        <taxon>Pseudomonadati</taxon>
        <taxon>Pseudomonadota</taxon>
        <taxon>Gammaproteobacteria</taxon>
        <taxon>Oceanospirillales</taxon>
        <taxon>Saccharospirillaceae</taxon>
        <taxon>Reinekea</taxon>
    </lineage>
</organism>
<feature type="transmembrane region" description="Helical" evidence="8">
    <location>
        <begin position="71"/>
        <end position="90"/>
    </location>
</feature>
<dbReference type="Gene3D" id="1.20.1550.10">
    <property type="entry name" value="DsbB-like"/>
    <property type="match status" value="1"/>
</dbReference>
<evidence type="ECO:0000256" key="6">
    <source>
        <dbReference type="ARBA" id="ARBA00023136"/>
    </source>
</evidence>
<evidence type="ECO:0000313" key="10">
    <source>
        <dbReference type="Proteomes" id="UP001595710"/>
    </source>
</evidence>
<dbReference type="RefSeq" id="WP_290280531.1">
    <property type="nucleotide sequence ID" value="NZ_JAUFQI010000001.1"/>
</dbReference>
<comment type="subcellular location">
    <subcellularLocation>
        <location evidence="1">Cell membrane</location>
        <topology evidence="1">Multi-pass membrane protein</topology>
    </subcellularLocation>
</comment>
<keyword evidence="10" id="KW-1185">Reference proteome</keyword>
<dbReference type="SUPFAM" id="SSF158442">
    <property type="entry name" value="DsbB-like"/>
    <property type="match status" value="1"/>
</dbReference>
<feature type="transmembrane region" description="Helical" evidence="8">
    <location>
        <begin position="12"/>
        <end position="34"/>
    </location>
</feature>
<sequence length="168" mass="18492">MKVFKHFVQSPLYWIAVVAVGFGLEGVALFYQHVLNEPPCVLCIQARVWTLVGIIVAGLGLTVRKFFYARILAHLALIGALIGLLNRSWIALLVERGQYDGQCGMDPGFPTWLPLDSWFPNVFEVWTMCGYTPNLIAGLSMGEGLVYGVSVLIVIAVAALVVDILNRK</sequence>
<dbReference type="Pfam" id="PF02600">
    <property type="entry name" value="DsbB"/>
    <property type="match status" value="1"/>
</dbReference>
<keyword evidence="3 8" id="KW-0812">Transmembrane</keyword>
<keyword evidence="5 8" id="KW-1133">Transmembrane helix</keyword>
<evidence type="ECO:0000256" key="1">
    <source>
        <dbReference type="ARBA" id="ARBA00004651"/>
    </source>
</evidence>
<evidence type="ECO:0000256" key="2">
    <source>
        <dbReference type="ARBA" id="ARBA00022475"/>
    </source>
</evidence>
<dbReference type="Proteomes" id="UP001595710">
    <property type="component" value="Unassembled WGS sequence"/>
</dbReference>
<dbReference type="EMBL" id="JBHRYN010000015">
    <property type="protein sequence ID" value="MFC3702680.1"/>
    <property type="molecule type" value="Genomic_DNA"/>
</dbReference>
<dbReference type="PANTHER" id="PTHR36570:SF2">
    <property type="entry name" value="DISULFIDE BOND FORMATION PROTEIN B"/>
    <property type="match status" value="1"/>
</dbReference>
<evidence type="ECO:0000256" key="8">
    <source>
        <dbReference type="SAM" id="Phobius"/>
    </source>
</evidence>
<feature type="transmembrane region" description="Helical" evidence="8">
    <location>
        <begin position="46"/>
        <end position="64"/>
    </location>
</feature>
<reference evidence="10" key="1">
    <citation type="journal article" date="2019" name="Int. J. Syst. Evol. Microbiol.">
        <title>The Global Catalogue of Microorganisms (GCM) 10K type strain sequencing project: providing services to taxonomists for standard genome sequencing and annotation.</title>
        <authorList>
            <consortium name="The Broad Institute Genomics Platform"/>
            <consortium name="The Broad Institute Genome Sequencing Center for Infectious Disease"/>
            <person name="Wu L."/>
            <person name="Ma J."/>
        </authorList>
    </citation>
    <scope>NUCLEOTIDE SEQUENCE [LARGE SCALE GENOMIC DNA]</scope>
    <source>
        <strain evidence="10">CECT 8288</strain>
    </source>
</reference>
<evidence type="ECO:0000256" key="5">
    <source>
        <dbReference type="ARBA" id="ARBA00022989"/>
    </source>
</evidence>
<protein>
    <submittedName>
        <fullName evidence="9">Disulfide bond formation protein B</fullName>
    </submittedName>
</protein>
<name>A0ABV7WW53_9GAMM</name>
<evidence type="ECO:0000256" key="4">
    <source>
        <dbReference type="ARBA" id="ARBA00022982"/>
    </source>
</evidence>